<name>A0A814RLS3_9BILA</name>
<keyword evidence="1" id="KW-0472">Membrane</keyword>
<evidence type="ECO:0000256" key="1">
    <source>
        <dbReference type="SAM" id="Phobius"/>
    </source>
</evidence>
<comment type="caution">
    <text evidence="2">The sequence shown here is derived from an EMBL/GenBank/DDBJ whole genome shotgun (WGS) entry which is preliminary data.</text>
</comment>
<feature type="non-terminal residue" evidence="2">
    <location>
        <position position="1"/>
    </location>
</feature>
<keyword evidence="4" id="KW-1185">Reference proteome</keyword>
<dbReference type="Proteomes" id="UP000681722">
    <property type="component" value="Unassembled WGS sequence"/>
</dbReference>
<protein>
    <submittedName>
        <fullName evidence="2">Uncharacterized protein</fullName>
    </submittedName>
</protein>
<keyword evidence="1" id="KW-1133">Transmembrane helix</keyword>
<sequence length="423" mass="47424">VTFFHLQSIMLKLVLISLFIGPLVAVQLALYPTVAHIRRETQLNGNEFRTTFSNDDYSSIVPETITIEGKDSIETDIYGSTDDLNNQLVLVNNKDSCNCNEIMAKVIDSNTWLLQDIKTNRYFYADKSRIQFLNKPETEGTTFVARFTESTTILANLSYLTYGISWNPSYFVTVSNDNEGTLKAYANIKNGHGQKFEVEQTSLIWGNVPLGGSHMDKRPLFEAAHLSTITNTGEINGLHTYKLDGGYTLYAKSVKTIPFVDVKIKLSYQVKAAAYLSSGASEGVYQRYYEITPDQYLPNGMVSFHQNGLFLGQSSLANSPQNVTQVLTLGNDEEVRYKVDVTVTKHVEENGQVKQQSSDVVVTLDNKKDKPVRTTFVINGSGKNLVLNTSNNDVKINSNIISIQTTLEQNEQRTYKFSVEENF</sequence>
<reference evidence="2" key="1">
    <citation type="submission" date="2021-02" db="EMBL/GenBank/DDBJ databases">
        <authorList>
            <person name="Nowell W R."/>
        </authorList>
    </citation>
    <scope>NUCLEOTIDE SEQUENCE</scope>
</reference>
<proteinExistence type="predicted"/>
<evidence type="ECO:0000313" key="2">
    <source>
        <dbReference type="EMBL" id="CAF1135689.1"/>
    </source>
</evidence>
<dbReference type="EMBL" id="CAJNOQ010006447">
    <property type="protein sequence ID" value="CAF1135689.1"/>
    <property type="molecule type" value="Genomic_DNA"/>
</dbReference>
<organism evidence="2 4">
    <name type="scientific">Didymodactylos carnosus</name>
    <dbReference type="NCBI Taxonomy" id="1234261"/>
    <lineage>
        <taxon>Eukaryota</taxon>
        <taxon>Metazoa</taxon>
        <taxon>Spiralia</taxon>
        <taxon>Gnathifera</taxon>
        <taxon>Rotifera</taxon>
        <taxon>Eurotatoria</taxon>
        <taxon>Bdelloidea</taxon>
        <taxon>Philodinida</taxon>
        <taxon>Philodinidae</taxon>
        <taxon>Didymodactylos</taxon>
    </lineage>
</organism>
<dbReference type="PANTHER" id="PTHR38075">
    <property type="entry name" value="DUF4139 DOMAIN-CONTAINING PROTEIN"/>
    <property type="match status" value="1"/>
</dbReference>
<dbReference type="EMBL" id="CAJOBC010006447">
    <property type="protein sequence ID" value="CAF3899384.1"/>
    <property type="molecule type" value="Genomic_DNA"/>
</dbReference>
<evidence type="ECO:0000313" key="4">
    <source>
        <dbReference type="Proteomes" id="UP000663829"/>
    </source>
</evidence>
<accession>A0A814RLS3</accession>
<feature type="transmembrane region" description="Helical" evidence="1">
    <location>
        <begin position="12"/>
        <end position="31"/>
    </location>
</feature>
<dbReference type="Proteomes" id="UP000663829">
    <property type="component" value="Unassembled WGS sequence"/>
</dbReference>
<evidence type="ECO:0000313" key="3">
    <source>
        <dbReference type="EMBL" id="CAF3899384.1"/>
    </source>
</evidence>
<keyword evidence="1" id="KW-0812">Transmembrane</keyword>
<gene>
    <name evidence="2" type="ORF">GPM918_LOCUS20425</name>
    <name evidence="3" type="ORF">SRO942_LOCUS20422</name>
</gene>
<dbReference type="AlphaFoldDB" id="A0A814RLS3"/>
<dbReference type="PANTHER" id="PTHR38075:SF1">
    <property type="entry name" value="DUF4139 DOMAIN-CONTAINING PROTEIN"/>
    <property type="match status" value="1"/>
</dbReference>